<accession>A0A4D6XZ97</accession>
<dbReference type="UniPathway" id="UPA00115">
    <property type="reaction ID" value="UER00412"/>
</dbReference>
<dbReference type="GO" id="GO:0009052">
    <property type="term" value="P:pentose-phosphate shunt, non-oxidative branch"/>
    <property type="evidence" value="ECO:0007669"/>
    <property type="project" value="UniProtKB-UniRule"/>
</dbReference>
<reference evidence="4 5" key="2">
    <citation type="submission" date="2019-05" db="EMBL/GenBank/DDBJ databases">
        <title>Genome evolution of the obligate endosymbiont Buchnera aphidicola.</title>
        <authorList>
            <person name="Moran N.A."/>
        </authorList>
    </citation>
    <scope>NUCLEOTIDE SEQUENCE [LARGE SCALE GENOMIC DNA]</scope>
    <source>
        <strain evidence="4 5">Mga</strain>
    </source>
</reference>
<dbReference type="InterPro" id="IPR020672">
    <property type="entry name" value="Ribose5P_isomerase_typA_subgr"/>
</dbReference>
<dbReference type="GO" id="GO:0005829">
    <property type="term" value="C:cytosol"/>
    <property type="evidence" value="ECO:0007669"/>
    <property type="project" value="TreeGrafter"/>
</dbReference>
<dbReference type="Gene3D" id="3.30.70.260">
    <property type="match status" value="1"/>
</dbReference>
<dbReference type="PANTHER" id="PTHR11934:SF0">
    <property type="entry name" value="RIBOSE-5-PHOSPHATE ISOMERASE"/>
    <property type="match status" value="1"/>
</dbReference>
<dbReference type="InterPro" id="IPR004788">
    <property type="entry name" value="Ribose5P_isomerase_type_A"/>
</dbReference>
<keyword evidence="2 3" id="KW-0413">Isomerase</keyword>
<comment type="catalytic activity">
    <reaction evidence="1 3">
        <text>aldehydo-D-ribose 5-phosphate = D-ribulose 5-phosphate</text>
        <dbReference type="Rhea" id="RHEA:14657"/>
        <dbReference type="ChEBI" id="CHEBI:58121"/>
        <dbReference type="ChEBI" id="CHEBI:58273"/>
        <dbReference type="EC" id="5.3.1.6"/>
    </reaction>
</comment>
<dbReference type="PANTHER" id="PTHR11934">
    <property type="entry name" value="RIBOSE-5-PHOSPHATE ISOMERASE"/>
    <property type="match status" value="1"/>
</dbReference>
<protein>
    <recommendedName>
        <fullName evidence="3">Ribose-5-phosphate isomerase A</fullName>
        <ecNumber evidence="3">5.3.1.6</ecNumber>
    </recommendedName>
    <alternativeName>
        <fullName evidence="3">Phosphoriboisomerase A</fullName>
        <shortName evidence="3">PRI</shortName>
    </alternativeName>
</protein>
<name>A0A4D6XZ97_9GAMM</name>
<dbReference type="FunFam" id="3.40.50.1360:FF:000001">
    <property type="entry name" value="Ribose-5-phosphate isomerase A"/>
    <property type="match status" value="1"/>
</dbReference>
<comment type="function">
    <text evidence="3">Catalyzes the reversible conversion of ribose-5-phosphate to ribulose 5-phosphate.</text>
</comment>
<sequence>MNLNQLKKKAAWAALDYIYPNTIVGVGTGTTIFYFIEALSTVKNLIYGAVSSSSSSTSLLKKQGIKVFNLENFSSLTIYVDSADEINNCMQMIKGGGGALTREKIIATMAKKFICIIDKTKKVNVLGKFPLPVEIIPMALSYILQEMVKIGGIPKYRKNFVTDNGNIIIDVYNLYIKDPLSMEKKINSLPGVVTVGIFASRSADVILVGTRNGIKTINKKSRLKEIEKH</sequence>
<dbReference type="RefSeq" id="WP_158355076.1">
    <property type="nucleotide sequence ID" value="NZ_CP034867.1"/>
</dbReference>
<dbReference type="EC" id="5.3.1.6" evidence="3"/>
<dbReference type="OrthoDB" id="5870696at2"/>
<dbReference type="CDD" id="cd01398">
    <property type="entry name" value="RPI_A"/>
    <property type="match status" value="1"/>
</dbReference>
<dbReference type="SUPFAM" id="SSF100950">
    <property type="entry name" value="NagB/RpiA/CoA transferase-like"/>
    <property type="match status" value="1"/>
</dbReference>
<feature type="binding site" evidence="3">
    <location>
        <position position="121"/>
    </location>
    <ligand>
        <name>substrate</name>
    </ligand>
</feature>
<dbReference type="NCBIfam" id="NF001924">
    <property type="entry name" value="PRK00702.1"/>
    <property type="match status" value="1"/>
</dbReference>
<evidence type="ECO:0000313" key="5">
    <source>
        <dbReference type="Proteomes" id="UP000298716"/>
    </source>
</evidence>
<dbReference type="Gene3D" id="3.40.50.1360">
    <property type="match status" value="1"/>
</dbReference>
<comment type="pathway">
    <text evidence="3">Carbohydrate degradation; pentose phosphate pathway; D-ribose 5-phosphate from D-ribulose 5-phosphate (non-oxidative stage): step 1/1.</text>
</comment>
<feature type="binding site" evidence="3">
    <location>
        <begin position="28"/>
        <end position="31"/>
    </location>
    <ligand>
        <name>substrate</name>
    </ligand>
</feature>
<dbReference type="GO" id="GO:0004751">
    <property type="term" value="F:ribose-5-phosphate isomerase activity"/>
    <property type="evidence" value="ECO:0007669"/>
    <property type="project" value="UniProtKB-UniRule"/>
</dbReference>
<evidence type="ECO:0000256" key="1">
    <source>
        <dbReference type="ARBA" id="ARBA00001713"/>
    </source>
</evidence>
<feature type="active site" description="Proton acceptor" evidence="3">
    <location>
        <position position="103"/>
    </location>
</feature>
<dbReference type="NCBIfam" id="TIGR00021">
    <property type="entry name" value="rpiA"/>
    <property type="match status" value="1"/>
</dbReference>
<evidence type="ECO:0000256" key="2">
    <source>
        <dbReference type="ARBA" id="ARBA00023235"/>
    </source>
</evidence>
<comment type="similarity">
    <text evidence="3">Belongs to the ribose 5-phosphate isomerase family.</text>
</comment>
<reference evidence="4 5" key="1">
    <citation type="submission" date="2018-12" db="EMBL/GenBank/DDBJ databases">
        <authorList>
            <person name="Chong R.A."/>
        </authorList>
    </citation>
    <scope>NUCLEOTIDE SEQUENCE [LARGE SCALE GENOMIC DNA]</scope>
    <source>
        <strain evidence="4 5">Mga</strain>
    </source>
</reference>
<dbReference type="InterPro" id="IPR037171">
    <property type="entry name" value="NagB/RpiA_transferase-like"/>
</dbReference>
<dbReference type="Proteomes" id="UP000298716">
    <property type="component" value="Chromosome"/>
</dbReference>
<dbReference type="AlphaFoldDB" id="A0A4D6XZ97"/>
<proteinExistence type="inferred from homology"/>
<evidence type="ECO:0000313" key="4">
    <source>
        <dbReference type="EMBL" id="QCI22852.1"/>
    </source>
</evidence>
<dbReference type="EMBL" id="CP034867">
    <property type="protein sequence ID" value="QCI22852.1"/>
    <property type="molecule type" value="Genomic_DNA"/>
</dbReference>
<gene>
    <name evidence="3 4" type="primary">rpiA</name>
    <name evidence="4" type="ORF">D9V72_02085</name>
</gene>
<feature type="binding site" evidence="3">
    <location>
        <begin position="81"/>
        <end position="84"/>
    </location>
    <ligand>
        <name>substrate</name>
    </ligand>
</feature>
<dbReference type="SUPFAM" id="SSF75445">
    <property type="entry name" value="D-ribose-5-phosphate isomerase (RpiA), lid domain"/>
    <property type="match status" value="1"/>
</dbReference>
<comment type="subunit">
    <text evidence="3">Homodimer.</text>
</comment>
<evidence type="ECO:0000256" key="3">
    <source>
        <dbReference type="HAMAP-Rule" id="MF_00170"/>
    </source>
</evidence>
<organism evidence="4 5">
    <name type="scientific">Buchnera aphidicola</name>
    <name type="common">Macrosiphum gaurae</name>
    <dbReference type="NCBI Taxonomy" id="2315801"/>
    <lineage>
        <taxon>Bacteria</taxon>
        <taxon>Pseudomonadati</taxon>
        <taxon>Pseudomonadota</taxon>
        <taxon>Gammaproteobacteria</taxon>
        <taxon>Enterobacterales</taxon>
        <taxon>Erwiniaceae</taxon>
        <taxon>Buchnera</taxon>
    </lineage>
</organism>
<dbReference type="Pfam" id="PF06026">
    <property type="entry name" value="Rib_5-P_isom_A"/>
    <property type="match status" value="1"/>
</dbReference>
<dbReference type="GO" id="GO:0006014">
    <property type="term" value="P:D-ribose metabolic process"/>
    <property type="evidence" value="ECO:0007669"/>
    <property type="project" value="TreeGrafter"/>
</dbReference>
<feature type="binding site" evidence="3">
    <location>
        <begin position="94"/>
        <end position="97"/>
    </location>
    <ligand>
        <name>substrate</name>
    </ligand>
</feature>
<dbReference type="HAMAP" id="MF_00170">
    <property type="entry name" value="Rib_5P_isom_A"/>
    <property type="match status" value="1"/>
</dbReference>